<dbReference type="STRING" id="1306861.A0A4U6WZR5"/>
<proteinExistence type="predicted"/>
<comment type="caution">
    <text evidence="1">The sequence shown here is derived from an EMBL/GenBank/DDBJ whole genome shotgun (WGS) entry which is preliminary data.</text>
</comment>
<accession>A0A4U6WZR5</accession>
<gene>
    <name evidence="1" type="ORF">CTA1_11956</name>
</gene>
<evidence type="ECO:0000313" key="2">
    <source>
        <dbReference type="Proteomes" id="UP000310108"/>
    </source>
</evidence>
<reference evidence="1 2" key="1">
    <citation type="journal article" date="2019" name="PLoS ONE">
        <title>Comparative genome analysis indicates high evolutionary potential of pathogenicity genes in Colletotrichum tanaceti.</title>
        <authorList>
            <person name="Lelwala R.V."/>
            <person name="Korhonen P.K."/>
            <person name="Young N.D."/>
            <person name="Scott J.B."/>
            <person name="Ades P.A."/>
            <person name="Gasser R.B."/>
            <person name="Taylor P.W.J."/>
        </authorList>
    </citation>
    <scope>NUCLEOTIDE SEQUENCE [LARGE SCALE GENOMIC DNA]</scope>
    <source>
        <strain evidence="1">BRIP57314</strain>
    </source>
</reference>
<dbReference type="AlphaFoldDB" id="A0A4U6WZR5"/>
<dbReference type="Proteomes" id="UP000310108">
    <property type="component" value="Unassembled WGS sequence"/>
</dbReference>
<organism evidence="1 2">
    <name type="scientific">Colletotrichum tanaceti</name>
    <dbReference type="NCBI Taxonomy" id="1306861"/>
    <lineage>
        <taxon>Eukaryota</taxon>
        <taxon>Fungi</taxon>
        <taxon>Dikarya</taxon>
        <taxon>Ascomycota</taxon>
        <taxon>Pezizomycotina</taxon>
        <taxon>Sordariomycetes</taxon>
        <taxon>Hypocreomycetidae</taxon>
        <taxon>Glomerellales</taxon>
        <taxon>Glomerellaceae</taxon>
        <taxon>Colletotrichum</taxon>
        <taxon>Colletotrichum destructivum species complex</taxon>
    </lineage>
</organism>
<protein>
    <submittedName>
        <fullName evidence="1">Uncharacterized protein</fullName>
    </submittedName>
</protein>
<dbReference type="PANTHER" id="PTHR34861:SF11">
    <property type="entry name" value="CYCLASE"/>
    <property type="match status" value="1"/>
</dbReference>
<keyword evidence="2" id="KW-1185">Reference proteome</keyword>
<name>A0A4U6WZR5_9PEZI</name>
<sequence length="143" mass="15958">MSLLIQRPFDRHLAGSPAPRYPASDHVAGNKTGWRFTQVLVSDTGNLKVRKSHKTSPLNRPTTRLSISIYTKRTRNTMASPTTDYLLNENGIPPFDTLPLGRDDPRFSAWGLYGHSDELGTLNRLTDERVAAAARNEIRTGAR</sequence>
<evidence type="ECO:0000313" key="1">
    <source>
        <dbReference type="EMBL" id="TKW48622.1"/>
    </source>
</evidence>
<dbReference type="PANTHER" id="PTHR34861">
    <property type="match status" value="1"/>
</dbReference>
<dbReference type="EMBL" id="PJEX01000842">
    <property type="protein sequence ID" value="TKW48622.1"/>
    <property type="molecule type" value="Genomic_DNA"/>
</dbReference>